<protein>
    <submittedName>
        <fullName evidence="1">Uncharacterized protein</fullName>
    </submittedName>
</protein>
<sequence>MTEYVQGLLQRTQTWGFVIYRTVYTERSDEIWPAAMDRLNDLVRSGFDKHNEEADQQNRDFAWDQFQTIIMEGRDVFDKADYDELARHFDTWVAGLGSVPGQLFSGTYKAFLVIDEATLERILDAPDDMPGYSGPPSGYTITAVEKLPDPIDFWLDEEDEMHYYEDDEIPEPVRTWQGYFPVSLYRIFEFWVALTGENDAPEMETKWGALQRRNLSEWTADVW</sequence>
<dbReference type="Proteomes" id="UP000799640">
    <property type="component" value="Unassembled WGS sequence"/>
</dbReference>
<accession>A0A6G1I4C1</accession>
<dbReference type="OrthoDB" id="6499973at2759"/>
<dbReference type="AlphaFoldDB" id="A0A6G1I4C1"/>
<evidence type="ECO:0000313" key="1">
    <source>
        <dbReference type="EMBL" id="KAF2403130.1"/>
    </source>
</evidence>
<name>A0A6G1I4C1_9PEZI</name>
<dbReference type="EMBL" id="ML996690">
    <property type="protein sequence ID" value="KAF2403130.1"/>
    <property type="molecule type" value="Genomic_DNA"/>
</dbReference>
<proteinExistence type="predicted"/>
<gene>
    <name evidence="1" type="ORF">EJ06DRAFT_580304</name>
</gene>
<evidence type="ECO:0000313" key="2">
    <source>
        <dbReference type="Proteomes" id="UP000799640"/>
    </source>
</evidence>
<organism evidence="1 2">
    <name type="scientific">Trichodelitschia bisporula</name>
    <dbReference type="NCBI Taxonomy" id="703511"/>
    <lineage>
        <taxon>Eukaryota</taxon>
        <taxon>Fungi</taxon>
        <taxon>Dikarya</taxon>
        <taxon>Ascomycota</taxon>
        <taxon>Pezizomycotina</taxon>
        <taxon>Dothideomycetes</taxon>
        <taxon>Dothideomycetes incertae sedis</taxon>
        <taxon>Phaeotrichales</taxon>
        <taxon>Phaeotrichaceae</taxon>
        <taxon>Trichodelitschia</taxon>
    </lineage>
</organism>
<keyword evidence="2" id="KW-1185">Reference proteome</keyword>
<reference evidence="1" key="1">
    <citation type="journal article" date="2020" name="Stud. Mycol.">
        <title>101 Dothideomycetes genomes: a test case for predicting lifestyles and emergence of pathogens.</title>
        <authorList>
            <person name="Haridas S."/>
            <person name="Albert R."/>
            <person name="Binder M."/>
            <person name="Bloem J."/>
            <person name="Labutti K."/>
            <person name="Salamov A."/>
            <person name="Andreopoulos B."/>
            <person name="Baker S."/>
            <person name="Barry K."/>
            <person name="Bills G."/>
            <person name="Bluhm B."/>
            <person name="Cannon C."/>
            <person name="Castanera R."/>
            <person name="Culley D."/>
            <person name="Daum C."/>
            <person name="Ezra D."/>
            <person name="Gonzalez J."/>
            <person name="Henrissat B."/>
            <person name="Kuo A."/>
            <person name="Liang C."/>
            <person name="Lipzen A."/>
            <person name="Lutzoni F."/>
            <person name="Magnuson J."/>
            <person name="Mondo S."/>
            <person name="Nolan M."/>
            <person name="Ohm R."/>
            <person name="Pangilinan J."/>
            <person name="Park H.-J."/>
            <person name="Ramirez L."/>
            <person name="Alfaro M."/>
            <person name="Sun H."/>
            <person name="Tritt A."/>
            <person name="Yoshinaga Y."/>
            <person name="Zwiers L.-H."/>
            <person name="Turgeon B."/>
            <person name="Goodwin S."/>
            <person name="Spatafora J."/>
            <person name="Crous P."/>
            <person name="Grigoriev I."/>
        </authorList>
    </citation>
    <scope>NUCLEOTIDE SEQUENCE</scope>
    <source>
        <strain evidence="1">CBS 262.69</strain>
    </source>
</reference>